<sequence>MQKKRKISMILLVLMSALLVYFVITFVKQQEEMNMIQNEMKTLQYKIEKEKETQEELLKQQDMIETDEFIEKIAREKLGMVKEGERIYVDMDQ</sequence>
<accession>A0A1B1YAN2</accession>
<dbReference type="Pfam" id="PF04977">
    <property type="entry name" value="DivIC"/>
    <property type="match status" value="1"/>
</dbReference>
<proteinExistence type="predicted"/>
<dbReference type="AlphaFoldDB" id="A0A1B1YAN2"/>
<dbReference type="RefSeq" id="WP_015357984.1">
    <property type="nucleotide sequence ID" value="NZ_CP014672.1"/>
</dbReference>
<keyword evidence="2" id="KW-1133">Transmembrane helix</keyword>
<protein>
    <submittedName>
        <fullName evidence="3">Septum formation initiator family protein</fullName>
    </submittedName>
</protein>
<gene>
    <name evidence="3" type="ORF">CSTERTH_01440</name>
</gene>
<keyword evidence="2" id="KW-0472">Membrane</keyword>
<name>A0A1B1YAN2_THEST</name>
<evidence type="ECO:0000313" key="3">
    <source>
        <dbReference type="EMBL" id="ANW97789.1"/>
    </source>
</evidence>
<dbReference type="EMBL" id="CP014672">
    <property type="protein sequence ID" value="ANW97789.1"/>
    <property type="molecule type" value="Genomic_DNA"/>
</dbReference>
<organism evidence="3 4">
    <name type="scientific">Thermoclostridium stercorarium subsp. thermolacticum DSM 2910</name>
    <dbReference type="NCBI Taxonomy" id="1121336"/>
    <lineage>
        <taxon>Bacteria</taxon>
        <taxon>Bacillati</taxon>
        <taxon>Bacillota</taxon>
        <taxon>Clostridia</taxon>
        <taxon>Eubacteriales</taxon>
        <taxon>Oscillospiraceae</taxon>
        <taxon>Thermoclostridium</taxon>
    </lineage>
</organism>
<keyword evidence="2" id="KW-0812">Transmembrane</keyword>
<feature type="coiled-coil region" evidence="1">
    <location>
        <begin position="33"/>
        <end position="60"/>
    </location>
</feature>
<keyword evidence="1" id="KW-0175">Coiled coil</keyword>
<dbReference type="Proteomes" id="UP000092971">
    <property type="component" value="Chromosome"/>
</dbReference>
<feature type="transmembrane region" description="Helical" evidence="2">
    <location>
        <begin position="7"/>
        <end position="27"/>
    </location>
</feature>
<evidence type="ECO:0000256" key="1">
    <source>
        <dbReference type="SAM" id="Coils"/>
    </source>
</evidence>
<dbReference type="InterPro" id="IPR007060">
    <property type="entry name" value="FtsL/DivIC"/>
</dbReference>
<evidence type="ECO:0000313" key="4">
    <source>
        <dbReference type="Proteomes" id="UP000092971"/>
    </source>
</evidence>
<reference evidence="3 4" key="1">
    <citation type="submission" date="2016-02" db="EMBL/GenBank/DDBJ databases">
        <title>Comparison of Clostridium stercorarium subspecies using comparative genomics and transcriptomics.</title>
        <authorList>
            <person name="Schellenberg J."/>
            <person name="Thallinger G."/>
            <person name="Levin D.B."/>
            <person name="Zhang X."/>
            <person name="Alvare G."/>
            <person name="Fristensky B."/>
            <person name="Sparling R."/>
        </authorList>
    </citation>
    <scope>NUCLEOTIDE SEQUENCE [LARGE SCALE GENOMIC DNA]</scope>
    <source>
        <strain evidence="3 4">DSM 2910</strain>
    </source>
</reference>
<dbReference type="OrthoDB" id="9815382at2"/>
<evidence type="ECO:0000256" key="2">
    <source>
        <dbReference type="SAM" id="Phobius"/>
    </source>
</evidence>